<dbReference type="Proteomes" id="UP000536442">
    <property type="component" value="Unassembled WGS sequence"/>
</dbReference>
<accession>A0A851I2E5</accession>
<dbReference type="EMBL" id="JABEVQ010000006">
    <property type="protein sequence ID" value="NWN92278.1"/>
    <property type="molecule type" value="Genomic_DNA"/>
</dbReference>
<dbReference type="Pfam" id="PF11753">
    <property type="entry name" value="DUF3310"/>
    <property type="match status" value="1"/>
</dbReference>
<sequence>MTDSTMTPEEEQAWSEAEKRMDIIARNGNDGQHYGKQPRYQDAKGEDWIDEFARTATQEEFRGAMRFTIGKYNRRMGKKDDLIKEIEKMRDYCERWLEVEKART</sequence>
<evidence type="ECO:0000313" key="2">
    <source>
        <dbReference type="Proteomes" id="UP000536442"/>
    </source>
</evidence>
<organism evidence="1 2">
    <name type="scientific">Marinobacter adhaerens</name>
    <dbReference type="NCBI Taxonomy" id="1033846"/>
    <lineage>
        <taxon>Bacteria</taxon>
        <taxon>Pseudomonadati</taxon>
        <taxon>Pseudomonadota</taxon>
        <taxon>Gammaproteobacteria</taxon>
        <taxon>Pseudomonadales</taxon>
        <taxon>Marinobacteraceae</taxon>
        <taxon>Marinobacter</taxon>
    </lineage>
</organism>
<dbReference type="AlphaFoldDB" id="A0A851I2E5"/>
<protein>
    <submittedName>
        <fullName evidence="1">DUF3310 domain-containing protein</fullName>
    </submittedName>
</protein>
<proteinExistence type="predicted"/>
<comment type="caution">
    <text evidence="1">The sequence shown here is derived from an EMBL/GenBank/DDBJ whole genome shotgun (WGS) entry which is preliminary data.</text>
</comment>
<dbReference type="InterPro" id="IPR021739">
    <property type="entry name" value="SaV-like"/>
</dbReference>
<keyword evidence="2" id="KW-1185">Reference proteome</keyword>
<gene>
    <name evidence="1" type="ORF">HLV39_12330</name>
</gene>
<name>A0A851I2E5_9GAMM</name>
<reference evidence="1 2" key="1">
    <citation type="submission" date="2020-03" db="EMBL/GenBank/DDBJ databases">
        <title>Metagenomic, metatranscriptomic, and metabolomic analyses revealed the key microbes and metabolic features during the fermentation of ganjang, Korean traditional soy sauce.</title>
        <authorList>
            <person name="Chun B.H."/>
            <person name="Jeon C.O."/>
        </authorList>
    </citation>
    <scope>NUCLEOTIDE SEQUENCE [LARGE SCALE GENOMIC DNA]</scope>
    <source>
        <strain evidence="1 2">KG14</strain>
    </source>
</reference>
<evidence type="ECO:0000313" key="1">
    <source>
        <dbReference type="EMBL" id="NWN92278.1"/>
    </source>
</evidence>